<feature type="region of interest" description="Disordered" evidence="1">
    <location>
        <begin position="201"/>
        <end position="237"/>
    </location>
</feature>
<feature type="signal peptide" evidence="2">
    <location>
        <begin position="1"/>
        <end position="20"/>
    </location>
</feature>
<dbReference type="EMBL" id="VITW01000005">
    <property type="protein sequence ID" value="TWB73779.1"/>
    <property type="molecule type" value="Genomic_DNA"/>
</dbReference>
<reference evidence="3 4" key="1">
    <citation type="submission" date="2019-06" db="EMBL/GenBank/DDBJ databases">
        <title>Genomic Encyclopedia of Type Strains, Phase IV (KMG-V): Genome sequencing to study the core and pangenomes of soil and plant-associated prokaryotes.</title>
        <authorList>
            <person name="Whitman W."/>
        </authorList>
    </citation>
    <scope>NUCLEOTIDE SEQUENCE [LARGE SCALE GENOMIC DNA]</scope>
    <source>
        <strain evidence="3 4">BR 10556</strain>
    </source>
</reference>
<dbReference type="Proteomes" id="UP000315914">
    <property type="component" value="Unassembled WGS sequence"/>
</dbReference>
<comment type="caution">
    <text evidence="3">The sequence shown here is derived from an EMBL/GenBank/DDBJ whole genome shotgun (WGS) entry which is preliminary data.</text>
</comment>
<protein>
    <submittedName>
        <fullName evidence="3">Uncharacterized protein</fullName>
    </submittedName>
</protein>
<organism evidence="3 4">
    <name type="scientific">Bradyrhizobium sacchari</name>
    <dbReference type="NCBI Taxonomy" id="1399419"/>
    <lineage>
        <taxon>Bacteria</taxon>
        <taxon>Pseudomonadati</taxon>
        <taxon>Pseudomonadota</taxon>
        <taxon>Alphaproteobacteria</taxon>
        <taxon>Hyphomicrobiales</taxon>
        <taxon>Nitrobacteraceae</taxon>
        <taxon>Bradyrhizobium</taxon>
    </lineage>
</organism>
<dbReference type="AlphaFoldDB" id="A0A560IPQ5"/>
<keyword evidence="4" id="KW-1185">Reference proteome</keyword>
<keyword evidence="2" id="KW-0732">Signal</keyword>
<evidence type="ECO:0000313" key="3">
    <source>
        <dbReference type="EMBL" id="TWB73779.1"/>
    </source>
</evidence>
<accession>A0A560IPQ5</accession>
<evidence type="ECO:0000313" key="4">
    <source>
        <dbReference type="Proteomes" id="UP000315914"/>
    </source>
</evidence>
<evidence type="ECO:0000256" key="1">
    <source>
        <dbReference type="SAM" id="MobiDB-lite"/>
    </source>
</evidence>
<proteinExistence type="predicted"/>
<gene>
    <name evidence="3" type="ORF">FBZ95_10529</name>
</gene>
<feature type="compositionally biased region" description="Basic and acidic residues" evidence="1">
    <location>
        <begin position="208"/>
        <end position="219"/>
    </location>
</feature>
<evidence type="ECO:0000256" key="2">
    <source>
        <dbReference type="SAM" id="SignalP"/>
    </source>
</evidence>
<sequence>MSKTLAVTVLAAAFTAGAYASHRNGNSAVASPYVPYGTLAGPIPEQPAPRLSARRVNGLAGVASGYAGRTSVRWPSSVYTAYYGATAALGAVGGPLDVEFAAYRPLVGCDAKRFLQASRLIVIEALKSPGWQVINVNGGCPRVDTDGHNQYENTWFTLQFERADLVKPVDLRRADWIRLACAIGGFETVLEQDNVCHAGQSRPLGAGLREDPPRKEHPPHGGVKRGALEGNLSPSCT</sequence>
<feature type="chain" id="PRO_5021942302" evidence="2">
    <location>
        <begin position="21"/>
        <end position="237"/>
    </location>
</feature>
<name>A0A560IPQ5_9BRAD</name>